<dbReference type="Proteomes" id="UP000799640">
    <property type="component" value="Unassembled WGS sequence"/>
</dbReference>
<reference evidence="1" key="1">
    <citation type="journal article" date="2020" name="Stud. Mycol.">
        <title>101 Dothideomycetes genomes: a test case for predicting lifestyles and emergence of pathogens.</title>
        <authorList>
            <person name="Haridas S."/>
            <person name="Albert R."/>
            <person name="Binder M."/>
            <person name="Bloem J."/>
            <person name="Labutti K."/>
            <person name="Salamov A."/>
            <person name="Andreopoulos B."/>
            <person name="Baker S."/>
            <person name="Barry K."/>
            <person name="Bills G."/>
            <person name="Bluhm B."/>
            <person name="Cannon C."/>
            <person name="Castanera R."/>
            <person name="Culley D."/>
            <person name="Daum C."/>
            <person name="Ezra D."/>
            <person name="Gonzalez J."/>
            <person name="Henrissat B."/>
            <person name="Kuo A."/>
            <person name="Liang C."/>
            <person name="Lipzen A."/>
            <person name="Lutzoni F."/>
            <person name="Magnuson J."/>
            <person name="Mondo S."/>
            <person name="Nolan M."/>
            <person name="Ohm R."/>
            <person name="Pangilinan J."/>
            <person name="Park H.-J."/>
            <person name="Ramirez L."/>
            <person name="Alfaro M."/>
            <person name="Sun H."/>
            <person name="Tritt A."/>
            <person name="Yoshinaga Y."/>
            <person name="Zwiers L.-H."/>
            <person name="Turgeon B."/>
            <person name="Goodwin S."/>
            <person name="Spatafora J."/>
            <person name="Crous P."/>
            <person name="Grigoriev I."/>
        </authorList>
    </citation>
    <scope>NUCLEOTIDE SEQUENCE</scope>
    <source>
        <strain evidence="1">CBS 262.69</strain>
    </source>
</reference>
<name>A0A6G1HUB0_9PEZI</name>
<gene>
    <name evidence="1" type="ORF">EJ06DRAFT_522498</name>
</gene>
<dbReference type="AlphaFoldDB" id="A0A6G1HUB0"/>
<proteinExistence type="predicted"/>
<dbReference type="EMBL" id="ML996697">
    <property type="protein sequence ID" value="KAF2399648.1"/>
    <property type="molecule type" value="Genomic_DNA"/>
</dbReference>
<sequence>MRDESAPHYSRWVTPSNSKPHDLDLLHCNGPEESVASVTPSISRRCDSEIEADERVAMFESKLQVWYEFINGGILGANCDRITEVSTRREYDTPRNATLNLAAADPVLERDPRRRHGCDAQTFTKWQPRRPHCMPDAAGQLQDADCIKASSQKIFEEDSLTAAPAPHSSPGPLQQPWPPTFYNVRLKRERVYRAPYPILASRPHFDTHSLARCRCPPDSRGRGHFVSIAGAQTGAHLLLAPPAAGKRLATALSPGQGF</sequence>
<accession>A0A6G1HUB0</accession>
<protein>
    <submittedName>
        <fullName evidence="1">Uncharacterized protein</fullName>
    </submittedName>
</protein>
<evidence type="ECO:0000313" key="1">
    <source>
        <dbReference type="EMBL" id="KAF2399648.1"/>
    </source>
</evidence>
<keyword evidence="2" id="KW-1185">Reference proteome</keyword>
<evidence type="ECO:0000313" key="2">
    <source>
        <dbReference type="Proteomes" id="UP000799640"/>
    </source>
</evidence>
<organism evidence="1 2">
    <name type="scientific">Trichodelitschia bisporula</name>
    <dbReference type="NCBI Taxonomy" id="703511"/>
    <lineage>
        <taxon>Eukaryota</taxon>
        <taxon>Fungi</taxon>
        <taxon>Dikarya</taxon>
        <taxon>Ascomycota</taxon>
        <taxon>Pezizomycotina</taxon>
        <taxon>Dothideomycetes</taxon>
        <taxon>Dothideomycetes incertae sedis</taxon>
        <taxon>Phaeotrichales</taxon>
        <taxon>Phaeotrichaceae</taxon>
        <taxon>Trichodelitschia</taxon>
    </lineage>
</organism>